<feature type="transmembrane region" description="Helical" evidence="1">
    <location>
        <begin position="302"/>
        <end position="319"/>
    </location>
</feature>
<keyword evidence="1" id="KW-0812">Transmembrane</keyword>
<evidence type="ECO:0000313" key="4">
    <source>
        <dbReference type="Proteomes" id="UP000722336"/>
    </source>
</evidence>
<feature type="transmembrane region" description="Helical" evidence="1">
    <location>
        <begin position="265"/>
        <end position="290"/>
    </location>
</feature>
<evidence type="ECO:0000256" key="1">
    <source>
        <dbReference type="SAM" id="Phobius"/>
    </source>
</evidence>
<dbReference type="EMBL" id="JAGSPA010000005">
    <property type="protein sequence ID" value="MBV7257853.1"/>
    <property type="molecule type" value="Genomic_DNA"/>
</dbReference>
<keyword evidence="1" id="KW-0472">Membrane</keyword>
<keyword evidence="1" id="KW-1133">Transmembrane helix</keyword>
<organism evidence="3 4">
    <name type="scientific">Pacificimonas pallii</name>
    <dbReference type="NCBI Taxonomy" id="2827236"/>
    <lineage>
        <taxon>Bacteria</taxon>
        <taxon>Pseudomonadati</taxon>
        <taxon>Pseudomonadota</taxon>
        <taxon>Alphaproteobacteria</taxon>
        <taxon>Sphingomonadales</taxon>
        <taxon>Sphingosinicellaceae</taxon>
        <taxon>Pacificimonas</taxon>
    </lineage>
</organism>
<keyword evidence="2" id="KW-0732">Signal</keyword>
<evidence type="ECO:0000313" key="3">
    <source>
        <dbReference type="EMBL" id="MBV7257853.1"/>
    </source>
</evidence>
<name>A0ABS6SIG6_9SPHN</name>
<dbReference type="InterPro" id="IPR032809">
    <property type="entry name" value="Put_HupE_UreJ"/>
</dbReference>
<keyword evidence="4" id="KW-1185">Reference proteome</keyword>
<feature type="transmembrane region" description="Helical" evidence="1">
    <location>
        <begin position="139"/>
        <end position="166"/>
    </location>
</feature>
<accession>A0ABS6SIG6</accession>
<feature type="transmembrane region" description="Helical" evidence="1">
    <location>
        <begin position="205"/>
        <end position="222"/>
    </location>
</feature>
<evidence type="ECO:0000256" key="2">
    <source>
        <dbReference type="SAM" id="SignalP"/>
    </source>
</evidence>
<feature type="transmembrane region" description="Helical" evidence="1">
    <location>
        <begin position="173"/>
        <end position="193"/>
    </location>
</feature>
<gene>
    <name evidence="3" type="ORF">KCG44_13790</name>
</gene>
<feature type="signal peptide" evidence="2">
    <location>
        <begin position="1"/>
        <end position="22"/>
    </location>
</feature>
<dbReference type="RefSeq" id="WP_218446698.1">
    <property type="nucleotide sequence ID" value="NZ_JAGSPA010000005.1"/>
</dbReference>
<comment type="caution">
    <text evidence="3">The sequence shown here is derived from an EMBL/GenBank/DDBJ whole genome shotgun (WGS) entry which is preliminary data.</text>
</comment>
<feature type="transmembrane region" description="Helical" evidence="1">
    <location>
        <begin position="234"/>
        <end position="253"/>
    </location>
</feature>
<reference evidence="3 4" key="1">
    <citation type="submission" date="2021-04" db="EMBL/GenBank/DDBJ databases">
        <authorList>
            <person name="Pira H."/>
            <person name="Risdian C."/>
            <person name="Wink J."/>
        </authorList>
    </citation>
    <scope>NUCLEOTIDE SEQUENCE [LARGE SCALE GENOMIC DNA]</scope>
    <source>
        <strain evidence="3 4">WHA3</strain>
    </source>
</reference>
<dbReference type="Proteomes" id="UP000722336">
    <property type="component" value="Unassembled WGS sequence"/>
</dbReference>
<sequence length="329" mass="35247">MIVRWWLAMALLAVAAVAAAHAHEVRPAYLEVTATQDGVYDVLWKQPVLDGRRLSLTPEFGPACEAVSPKRQAGAVGAVVERWRIHCARPLSSVGVAGLDRTLTDVFLRVTAPGGEVRSALLKPAAAHLDMTQTRASPAFSYLALGIEHILLGPDHLLFVAGLVLLLAGWRRIAIAATAFTAAHSITLALSALGQISLPGRPVEIMIAASILMIAAEIMRARRGRPSLISRHPWPIIFGIGLVHGLGFAGALAEIGLPAGEEASALIFFNIGIEIGQLLFVAGLLLILVLVAHIGNRLHRGATLLMTYCIGIAGAFWTIERLFLQYWRS</sequence>
<proteinExistence type="predicted"/>
<protein>
    <submittedName>
        <fullName evidence="3">HupE/UreJ family protein</fullName>
    </submittedName>
</protein>
<feature type="chain" id="PRO_5046739675" evidence="2">
    <location>
        <begin position="23"/>
        <end position="329"/>
    </location>
</feature>
<dbReference type="Pfam" id="PF13795">
    <property type="entry name" value="HupE_UreJ_2"/>
    <property type="match status" value="1"/>
</dbReference>